<evidence type="ECO:0000313" key="3">
    <source>
        <dbReference type="Proteomes" id="UP001156498"/>
    </source>
</evidence>
<dbReference type="EMBL" id="CP113264">
    <property type="protein sequence ID" value="WAE71014.1"/>
    <property type="molecule type" value="Genomic_DNA"/>
</dbReference>
<sequence length="86" mass="9339">MAEPVRARRLTPPEGQKLQRIVRRGSTNSVRYRRAMKILAPSSGNTVPVIARLVQAHEDEELAVQTATTRPANPSPAGRSANSPPT</sequence>
<evidence type="ECO:0000256" key="1">
    <source>
        <dbReference type="SAM" id="MobiDB-lite"/>
    </source>
</evidence>
<gene>
    <name evidence="2" type="ORF">OUQ99_17410</name>
</gene>
<evidence type="ECO:0000313" key="2">
    <source>
        <dbReference type="EMBL" id="WAE71014.1"/>
    </source>
</evidence>
<proteinExistence type="predicted"/>
<feature type="region of interest" description="Disordered" evidence="1">
    <location>
        <begin position="62"/>
        <end position="86"/>
    </location>
</feature>
<dbReference type="Proteomes" id="UP001156498">
    <property type="component" value="Chromosome"/>
</dbReference>
<protein>
    <recommendedName>
        <fullName evidence="4">Transposase</fullName>
    </recommendedName>
</protein>
<name>A0ABY6YFK3_9ACTN</name>
<reference evidence="2 3" key="1">
    <citation type="journal article" date="2013" name="Int. J. Syst. Evol. Microbiol.">
        <title>Description of Streptomonospora sediminis sp. nov. and Streptomonospora nanhaiensis sp. nov., and reclassification of Nocardiopsis arabia Hozzein &amp; Goodfellow 2008 as Streptomonospora arabica comb. nov. and emended description of the genus Streptomonospora.</title>
        <authorList>
            <person name="Zhang D.F."/>
            <person name="Pan H.Q."/>
            <person name="He J."/>
            <person name="Zhang X.M."/>
            <person name="Zhang Y.G."/>
            <person name="Klenk H.P."/>
            <person name="Hu J.C."/>
            <person name="Li W.J."/>
        </authorList>
    </citation>
    <scope>NUCLEOTIDE SEQUENCE [LARGE SCALE GENOMIC DNA]</scope>
    <source>
        <strain evidence="2 3">12A09</strain>
    </source>
</reference>
<organism evidence="2 3">
    <name type="scientific">Streptomonospora nanhaiensis</name>
    <dbReference type="NCBI Taxonomy" id="1323731"/>
    <lineage>
        <taxon>Bacteria</taxon>
        <taxon>Bacillati</taxon>
        <taxon>Actinomycetota</taxon>
        <taxon>Actinomycetes</taxon>
        <taxon>Streptosporangiales</taxon>
        <taxon>Nocardiopsidaceae</taxon>
        <taxon>Streptomonospora</taxon>
    </lineage>
</organism>
<evidence type="ECO:0008006" key="4">
    <source>
        <dbReference type="Google" id="ProtNLM"/>
    </source>
</evidence>
<accession>A0ABY6YFK3</accession>
<keyword evidence="3" id="KW-1185">Reference proteome</keyword>